<feature type="region of interest" description="Disordered" evidence="5">
    <location>
        <begin position="575"/>
        <end position="594"/>
    </location>
</feature>
<accession>A0AAV4V833</accession>
<feature type="transmembrane region" description="Helical" evidence="6">
    <location>
        <begin position="286"/>
        <end position="312"/>
    </location>
</feature>
<keyword evidence="9" id="KW-0813">Transport</keyword>
<reference evidence="9 10" key="1">
    <citation type="submission" date="2021-06" db="EMBL/GenBank/DDBJ databases">
        <title>Caerostris darwini draft genome.</title>
        <authorList>
            <person name="Kono N."/>
            <person name="Arakawa K."/>
        </authorList>
    </citation>
    <scope>NUCLEOTIDE SEQUENCE [LARGE SCALE GENOMIC DNA]</scope>
</reference>
<dbReference type="AlphaFoldDB" id="A0AAV4V833"/>
<dbReference type="Gene3D" id="1.10.287.70">
    <property type="match status" value="1"/>
</dbReference>
<evidence type="ECO:0000256" key="1">
    <source>
        <dbReference type="ARBA" id="ARBA00004141"/>
    </source>
</evidence>
<keyword evidence="4 6" id="KW-0472">Membrane</keyword>
<name>A0AAV4V833_9ARAC</name>
<keyword evidence="3 6" id="KW-1133">Transmembrane helix</keyword>
<feature type="transmembrane region" description="Helical" evidence="6">
    <location>
        <begin position="68"/>
        <end position="89"/>
    </location>
</feature>
<dbReference type="Gene3D" id="1.20.120.350">
    <property type="entry name" value="Voltage-gated potassium channels. Chain C"/>
    <property type="match status" value="1"/>
</dbReference>
<dbReference type="Pfam" id="PF11933">
    <property type="entry name" value="Na_trans_cytopl"/>
    <property type="match status" value="1"/>
</dbReference>
<keyword evidence="9" id="KW-0406">Ion transport</keyword>
<feature type="domain" description="Ion transport" evidence="7">
    <location>
        <begin position="37"/>
        <end position="319"/>
    </location>
</feature>
<feature type="transmembrane region" description="Helical" evidence="6">
    <location>
        <begin position="101"/>
        <end position="120"/>
    </location>
</feature>
<proteinExistence type="predicted"/>
<dbReference type="InterPro" id="IPR005821">
    <property type="entry name" value="Ion_trans_dom"/>
</dbReference>
<dbReference type="PANTHER" id="PTHR10037">
    <property type="entry name" value="VOLTAGE-GATED CATION CHANNEL CALCIUM AND SODIUM"/>
    <property type="match status" value="1"/>
</dbReference>
<keyword evidence="10" id="KW-1185">Reference proteome</keyword>
<evidence type="ECO:0000256" key="6">
    <source>
        <dbReference type="SAM" id="Phobius"/>
    </source>
</evidence>
<dbReference type="GO" id="GO:0001518">
    <property type="term" value="C:voltage-gated sodium channel complex"/>
    <property type="evidence" value="ECO:0007669"/>
    <property type="project" value="TreeGrafter"/>
</dbReference>
<evidence type="ECO:0000256" key="5">
    <source>
        <dbReference type="SAM" id="MobiDB-lite"/>
    </source>
</evidence>
<evidence type="ECO:0000259" key="8">
    <source>
        <dbReference type="Pfam" id="PF11933"/>
    </source>
</evidence>
<feature type="domain" description="Voltage-gated Na+ ion channel cytoplasmic" evidence="8">
    <location>
        <begin position="409"/>
        <end position="509"/>
    </location>
</feature>
<dbReference type="InterPro" id="IPR027359">
    <property type="entry name" value="Volt_channel_dom_sf"/>
</dbReference>
<dbReference type="EMBL" id="BPLQ01012525">
    <property type="protein sequence ID" value="GIY66076.1"/>
    <property type="molecule type" value="Genomic_DNA"/>
</dbReference>
<keyword evidence="9" id="KW-0407">Ion channel</keyword>
<dbReference type="PANTHER" id="PTHR10037:SF288">
    <property type="entry name" value="SODIUM CHANNEL PROTEIN PARA"/>
    <property type="match status" value="1"/>
</dbReference>
<evidence type="ECO:0000256" key="2">
    <source>
        <dbReference type="ARBA" id="ARBA00022692"/>
    </source>
</evidence>
<dbReference type="GO" id="GO:0086010">
    <property type="term" value="P:membrane depolarization during action potential"/>
    <property type="evidence" value="ECO:0007669"/>
    <property type="project" value="TreeGrafter"/>
</dbReference>
<evidence type="ECO:0000313" key="9">
    <source>
        <dbReference type="EMBL" id="GIY66076.1"/>
    </source>
</evidence>
<comment type="caution">
    <text evidence="9">The sequence shown here is derived from an EMBL/GenBank/DDBJ whole genome shotgun (WGS) entry which is preliminary data.</text>
</comment>
<feature type="transmembrane region" description="Helical" evidence="6">
    <location>
        <begin position="159"/>
        <end position="178"/>
    </location>
</feature>
<dbReference type="GO" id="GO:0005248">
    <property type="term" value="F:voltage-gated sodium channel activity"/>
    <property type="evidence" value="ECO:0007669"/>
    <property type="project" value="TreeGrafter"/>
</dbReference>
<protein>
    <submittedName>
        <fullName evidence="9">Sodium channel protein para</fullName>
    </submittedName>
</protein>
<feature type="region of interest" description="Disordered" evidence="5">
    <location>
        <begin position="344"/>
        <end position="366"/>
    </location>
</feature>
<dbReference type="InterPro" id="IPR043203">
    <property type="entry name" value="VGCC_Ca_Na"/>
</dbReference>
<evidence type="ECO:0000256" key="3">
    <source>
        <dbReference type="ARBA" id="ARBA00022989"/>
    </source>
</evidence>
<dbReference type="InterPro" id="IPR024583">
    <property type="entry name" value="Na_trans_cytopl"/>
</dbReference>
<sequence length="594" mass="66650">MIVSKGKDIFRFSATNSMFILTPFNPLRRVAIYILVHPAFSFLVIVTILVNCVLMTMPTNDTIESTEAIFTSIYTVESCIKVVARGFILEKFTYLRDPWNWLDFIVIALAYVTMGIDLGNLSALRTFRVLRALKTVAIIPGLKTIVGAVIESVKNLKDVIILTLFSLSVFALLGLQIYMGILSQKCVLTPEPELNFTEFEWHNFTRSKENWLKEDGNYILCGNSTGARQCPTNSTCLQGVGPNPNYGYTTFDSFPWALLSAFRLMTQDFWESLYQMVLKTAGPWHMCFFVVIIFLGSFYLVNLILAIVAMSYDELQKKAAEEEEAIAQEEAALKAAADAAASRLEEQENALNASPPNGPVKSPSSSCQSYELFVGQEKMADERDMKERASIKSETGESSESRSHMNGKASLSLPGSPFNIRRASRGSQYSVSWRNGRRYGDRKPLVLNTYKDAQEHLPYADDSKAVTPMSEDDGAIVIPVHYTNLTSRHSSYTSHLSRISYTSHVDVYSRGLTKEDQLRSRSKNMQALYFEDSPDSDECILSKKPNDSPFSDPHRQTVVDMKDLMVVNDIIEQAAGRQSKESERGNYLGNGYHL</sequence>
<comment type="subcellular location">
    <subcellularLocation>
        <location evidence="1">Membrane</location>
        <topology evidence="1">Multi-pass membrane protein</topology>
    </subcellularLocation>
</comment>
<evidence type="ECO:0000313" key="10">
    <source>
        <dbReference type="Proteomes" id="UP001054837"/>
    </source>
</evidence>
<feature type="transmembrane region" description="Helical" evidence="6">
    <location>
        <begin position="132"/>
        <end position="153"/>
    </location>
</feature>
<dbReference type="GO" id="GO:0019228">
    <property type="term" value="P:neuronal action potential"/>
    <property type="evidence" value="ECO:0007669"/>
    <property type="project" value="TreeGrafter"/>
</dbReference>
<dbReference type="SUPFAM" id="SSF81324">
    <property type="entry name" value="Voltage-gated potassium channels"/>
    <property type="match status" value="1"/>
</dbReference>
<feature type="compositionally biased region" description="Basic and acidic residues" evidence="5">
    <location>
        <begin position="381"/>
        <end position="403"/>
    </location>
</feature>
<dbReference type="FunFam" id="1.20.120.350:FF:000022">
    <property type="entry name" value="Sodium channel protein"/>
    <property type="match status" value="1"/>
</dbReference>
<feature type="transmembrane region" description="Helical" evidence="6">
    <location>
        <begin position="30"/>
        <end position="56"/>
    </location>
</feature>
<organism evidence="9 10">
    <name type="scientific">Caerostris darwini</name>
    <dbReference type="NCBI Taxonomy" id="1538125"/>
    <lineage>
        <taxon>Eukaryota</taxon>
        <taxon>Metazoa</taxon>
        <taxon>Ecdysozoa</taxon>
        <taxon>Arthropoda</taxon>
        <taxon>Chelicerata</taxon>
        <taxon>Arachnida</taxon>
        <taxon>Araneae</taxon>
        <taxon>Araneomorphae</taxon>
        <taxon>Entelegynae</taxon>
        <taxon>Araneoidea</taxon>
        <taxon>Araneidae</taxon>
        <taxon>Caerostris</taxon>
    </lineage>
</organism>
<evidence type="ECO:0000256" key="4">
    <source>
        <dbReference type="ARBA" id="ARBA00023136"/>
    </source>
</evidence>
<evidence type="ECO:0000259" key="7">
    <source>
        <dbReference type="Pfam" id="PF00520"/>
    </source>
</evidence>
<feature type="region of interest" description="Disordered" evidence="5">
    <location>
        <begin position="381"/>
        <end position="424"/>
    </location>
</feature>
<dbReference type="Pfam" id="PF00520">
    <property type="entry name" value="Ion_trans"/>
    <property type="match status" value="1"/>
</dbReference>
<keyword evidence="2 6" id="KW-0812">Transmembrane</keyword>
<dbReference type="Proteomes" id="UP001054837">
    <property type="component" value="Unassembled WGS sequence"/>
</dbReference>
<gene>
    <name evidence="9" type="primary">para</name>
    <name evidence="9" type="ORF">CDAR_86891</name>
</gene>